<dbReference type="PRINTS" id="PR00756">
    <property type="entry name" value="ALADIPTASE"/>
</dbReference>
<feature type="binding site" evidence="9">
    <location>
        <position position="311"/>
    </location>
    <ligand>
        <name>Zn(2+)</name>
        <dbReference type="ChEBI" id="CHEBI:29105"/>
        <note>catalytic</note>
    </ligand>
</feature>
<evidence type="ECO:0000313" key="16">
    <source>
        <dbReference type="Proteomes" id="UP000321408"/>
    </source>
</evidence>
<dbReference type="InterPro" id="IPR050344">
    <property type="entry name" value="Peptidase_M1_aminopeptidases"/>
</dbReference>
<dbReference type="GeneID" id="41328554"/>
<dbReference type="GO" id="GO:0008270">
    <property type="term" value="F:zinc ion binding"/>
    <property type="evidence" value="ECO:0007669"/>
    <property type="project" value="UniProtKB-UniRule"/>
</dbReference>
<dbReference type="Gene3D" id="2.60.40.1910">
    <property type="match status" value="1"/>
</dbReference>
<dbReference type="SUPFAM" id="SSF55486">
    <property type="entry name" value="Metalloproteases ('zincins'), catalytic domain"/>
    <property type="match status" value="1"/>
</dbReference>
<dbReference type="InterPro" id="IPR024571">
    <property type="entry name" value="ERAP1-like_C_dom"/>
</dbReference>
<dbReference type="SUPFAM" id="SSF63737">
    <property type="entry name" value="Leukotriene A4 hydrolase N-terminal domain"/>
    <property type="match status" value="1"/>
</dbReference>
<dbReference type="OrthoDB" id="139771at2157"/>
<dbReference type="GO" id="GO:0005615">
    <property type="term" value="C:extracellular space"/>
    <property type="evidence" value="ECO:0007669"/>
    <property type="project" value="TreeGrafter"/>
</dbReference>
<protein>
    <recommendedName>
        <fullName evidence="11">Aminopeptidase</fullName>
        <ecNumber evidence="11">3.4.11.-</ecNumber>
    </recommendedName>
</protein>
<evidence type="ECO:0000256" key="2">
    <source>
        <dbReference type="ARBA" id="ARBA00022438"/>
    </source>
</evidence>
<evidence type="ECO:0000256" key="4">
    <source>
        <dbReference type="ARBA" id="ARBA00022723"/>
    </source>
</evidence>
<evidence type="ECO:0000256" key="10">
    <source>
        <dbReference type="PIRSR" id="PIRSR634016-4"/>
    </source>
</evidence>
<dbReference type="EC" id="3.4.11.-" evidence="11"/>
<dbReference type="PANTHER" id="PTHR11533:SF174">
    <property type="entry name" value="PUROMYCIN-SENSITIVE AMINOPEPTIDASE-RELATED"/>
    <property type="match status" value="1"/>
</dbReference>
<dbReference type="EMBL" id="CP042905">
    <property type="protein sequence ID" value="QEE14734.1"/>
    <property type="molecule type" value="Genomic_DNA"/>
</dbReference>
<evidence type="ECO:0000256" key="8">
    <source>
        <dbReference type="PIRSR" id="PIRSR634016-1"/>
    </source>
</evidence>
<dbReference type="Proteomes" id="UP000321408">
    <property type="component" value="Chromosome"/>
</dbReference>
<evidence type="ECO:0000256" key="6">
    <source>
        <dbReference type="ARBA" id="ARBA00022833"/>
    </source>
</evidence>
<dbReference type="GO" id="GO:0005737">
    <property type="term" value="C:cytoplasm"/>
    <property type="evidence" value="ECO:0007669"/>
    <property type="project" value="TreeGrafter"/>
</dbReference>
<feature type="domain" description="ERAP1-like C-terminal" evidence="13">
    <location>
        <begin position="508"/>
        <end position="817"/>
    </location>
</feature>
<evidence type="ECO:0000256" key="9">
    <source>
        <dbReference type="PIRSR" id="PIRSR634016-3"/>
    </source>
</evidence>
<reference evidence="15 16" key="2">
    <citation type="journal article" date="2024" name="Int. J. Syst. Evol. Microbiol.">
        <title>Promethearchaeum syntrophicum gen. nov., sp. nov., an anaerobic, obligately syntrophic archaeon, the first isolate of the lineage 'Asgard' archaea, and proposal of the new archaeal phylum Promethearchaeota phyl. nov. and kingdom Promethearchaeati regn. nov.</title>
        <authorList>
            <person name="Imachi H."/>
            <person name="Nobu M.K."/>
            <person name="Kato S."/>
            <person name="Takaki Y."/>
            <person name="Miyazaki M."/>
            <person name="Miyata M."/>
            <person name="Ogawara M."/>
            <person name="Saito Y."/>
            <person name="Sakai S."/>
            <person name="Tahara Y.O."/>
            <person name="Takano Y."/>
            <person name="Tasumi E."/>
            <person name="Uematsu K."/>
            <person name="Yoshimura T."/>
            <person name="Itoh T."/>
            <person name="Ohkuma M."/>
            <person name="Takai K."/>
        </authorList>
    </citation>
    <scope>NUCLEOTIDE SEQUENCE [LARGE SCALE GENOMIC DNA]</scope>
    <source>
        <strain evidence="15 16">MK-D1</strain>
    </source>
</reference>
<feature type="domain" description="Peptidase M1 membrane alanine aminopeptidase" evidence="12">
    <location>
        <begin position="217"/>
        <end position="434"/>
    </location>
</feature>
<dbReference type="CDD" id="cd09601">
    <property type="entry name" value="M1_APN-Q_like"/>
    <property type="match status" value="1"/>
</dbReference>
<proteinExistence type="inferred from homology"/>
<feature type="binding site" evidence="9">
    <location>
        <position position="288"/>
    </location>
    <ligand>
        <name>Zn(2+)</name>
        <dbReference type="ChEBI" id="CHEBI:29105"/>
        <note>catalytic</note>
    </ligand>
</feature>
<feature type="active site" description="Proton acceptor" evidence="8">
    <location>
        <position position="289"/>
    </location>
</feature>
<dbReference type="GO" id="GO:0043171">
    <property type="term" value="P:peptide catabolic process"/>
    <property type="evidence" value="ECO:0007669"/>
    <property type="project" value="TreeGrafter"/>
</dbReference>
<dbReference type="FunFam" id="1.10.390.10:FF:000006">
    <property type="entry name" value="Puromycin-sensitive aminopeptidase"/>
    <property type="match status" value="1"/>
</dbReference>
<evidence type="ECO:0000256" key="3">
    <source>
        <dbReference type="ARBA" id="ARBA00022670"/>
    </source>
</evidence>
<keyword evidence="3 11" id="KW-0645">Protease</keyword>
<accession>A0A5B9D6L0</accession>
<dbReference type="GO" id="GO:0016020">
    <property type="term" value="C:membrane"/>
    <property type="evidence" value="ECO:0007669"/>
    <property type="project" value="TreeGrafter"/>
</dbReference>
<reference evidence="15 16" key="1">
    <citation type="journal article" date="2020" name="Nature">
        <title>Isolation of an archaeon at the prokaryote-eukaryote interface.</title>
        <authorList>
            <person name="Imachi H."/>
            <person name="Nobu M.K."/>
            <person name="Nakahara N."/>
            <person name="Morono Y."/>
            <person name="Ogawara M."/>
            <person name="Takaki Y."/>
            <person name="Takano Y."/>
            <person name="Uematsu K."/>
            <person name="Ikuta T."/>
            <person name="Ito M."/>
            <person name="Matsui Y."/>
            <person name="Miyazaki M."/>
            <person name="Murata K."/>
            <person name="Saito Y."/>
            <person name="Sakai S."/>
            <person name="Song C."/>
            <person name="Tasumi E."/>
            <person name="Yamanaka Y."/>
            <person name="Yamaguchi T."/>
            <person name="Kamagata Y."/>
            <person name="Tamaki H."/>
            <person name="Takai K."/>
        </authorList>
    </citation>
    <scope>NUCLEOTIDE SEQUENCE [LARGE SCALE GENOMIC DNA]</scope>
    <source>
        <strain evidence="15 16">MK-D1</strain>
    </source>
</reference>
<dbReference type="RefSeq" id="WP_147661678.1">
    <property type="nucleotide sequence ID" value="NZ_CP042905.2"/>
</dbReference>
<evidence type="ECO:0000256" key="7">
    <source>
        <dbReference type="ARBA" id="ARBA00023049"/>
    </source>
</evidence>
<evidence type="ECO:0000259" key="13">
    <source>
        <dbReference type="Pfam" id="PF11838"/>
    </source>
</evidence>
<feature type="binding site" evidence="9">
    <location>
        <position position="292"/>
    </location>
    <ligand>
        <name>Zn(2+)</name>
        <dbReference type="ChEBI" id="CHEBI:29105"/>
        <note>catalytic</note>
    </ligand>
</feature>
<dbReference type="Pfam" id="PF01433">
    <property type="entry name" value="Peptidase_M1"/>
    <property type="match status" value="1"/>
</dbReference>
<dbReference type="Gene3D" id="2.60.40.1730">
    <property type="entry name" value="tricorn interacting facor f3 domain"/>
    <property type="match status" value="1"/>
</dbReference>
<keyword evidence="6 9" id="KW-0862">Zinc</keyword>
<organism evidence="15 16">
    <name type="scientific">Promethearchaeum syntrophicum</name>
    <dbReference type="NCBI Taxonomy" id="2594042"/>
    <lineage>
        <taxon>Archaea</taxon>
        <taxon>Promethearchaeati</taxon>
        <taxon>Promethearchaeota</taxon>
        <taxon>Promethearchaeia</taxon>
        <taxon>Promethearchaeales</taxon>
        <taxon>Promethearchaeaceae</taxon>
        <taxon>Promethearchaeum</taxon>
    </lineage>
</organism>
<sequence>MKPIHYNIHLEPDLENFVFSGLAEIEIDLENPSEKIILNGKDMVIQKCNMIRGDNVKECSFNFEEKNEEITIKLPEEMSGTISLKLEFTGNLNENMLGFYRSKYMYQGETKRLASTQFEEREARAAFPCFDHPSKKATFDIEYIVSEELMAISNTEIIEEKSLGNGKKLVKFARTPIMSSYLLYFGVGPFEMIEDTSIKPTIRAITALGKIEYAQLALEFGRKSITYGEEYTGVPFPISKCDYIAVPDFAFGAMENYGAITFRENAMLYYPGKTSTMELIRIVSIIAHETAHMWFGDLVSPIDWKYIWLNESFATYFTYSIPDHYYPEWDIWKVFILESILGGMERDTLKFSVPVELIGEGEEINLDASSAPIIYQKGAAVIKMLNSYLDDDKFKQGIKFFLEKYKFKCASSDDYWEAFEEATGEPIKEFADHWIHQEGYPIIDVKRKNNQLLLKQSRFTFLPNNSDYKWLIPVNIKLFLNNGETDIIKVVFKERETAIPIPENTDAFKLNFMQSGFYRVKYEEVILEKLGKLILEGKFSPEDIFGISNDLYALIRRGDYTLEYYLKFLGDYYRNVDHFLPMIDIFTNLKKLHLILPSKREEISQLGRELSEVALDKIGLYPKEGENVQIKGLRESLLRSACIYGSEKIIIYCEKKFQNLLNGETINSDIISSVLKAGAFSNLDADDYFKKQLKDEKASEGEKVRILNALACYKDKNKLKELLEFNFKEVPKRNRLNILYGILKNPESQDWLWEWYLKNFQTIMKEYPSMHATMSIAAVVPIVGIGHEEEVENFLEPLMKQMPRATATIKMALESLELYSNFIKKNS</sequence>
<dbReference type="InterPro" id="IPR014782">
    <property type="entry name" value="Peptidase_M1_dom"/>
</dbReference>
<dbReference type="GO" id="GO:0006508">
    <property type="term" value="P:proteolysis"/>
    <property type="evidence" value="ECO:0007669"/>
    <property type="project" value="UniProtKB-KW"/>
</dbReference>
<comment type="similarity">
    <text evidence="1 11">Belongs to the peptidase M1 family.</text>
</comment>
<evidence type="ECO:0000256" key="1">
    <source>
        <dbReference type="ARBA" id="ARBA00010136"/>
    </source>
</evidence>
<dbReference type="AlphaFoldDB" id="A0A5B9D6L0"/>
<dbReference type="Gene3D" id="1.25.50.20">
    <property type="match status" value="1"/>
</dbReference>
<keyword evidence="2 11" id="KW-0031">Aminopeptidase</keyword>
<comment type="cofactor">
    <cofactor evidence="9 11">
        <name>Zn(2+)</name>
        <dbReference type="ChEBI" id="CHEBI:29105"/>
    </cofactor>
    <text evidence="9 11">Binds 1 zinc ion per subunit.</text>
</comment>
<gene>
    <name evidence="15" type="ORF">DSAG12_00549</name>
</gene>
<dbReference type="InterPro" id="IPR027268">
    <property type="entry name" value="Peptidase_M4/M1_CTD_sf"/>
</dbReference>
<evidence type="ECO:0000313" key="15">
    <source>
        <dbReference type="EMBL" id="QEE14734.1"/>
    </source>
</evidence>
<dbReference type="InterPro" id="IPR042097">
    <property type="entry name" value="Aminopeptidase_N-like_N_sf"/>
</dbReference>
<evidence type="ECO:0000256" key="11">
    <source>
        <dbReference type="RuleBase" id="RU364040"/>
    </source>
</evidence>
<evidence type="ECO:0000259" key="12">
    <source>
        <dbReference type="Pfam" id="PF01433"/>
    </source>
</evidence>
<dbReference type="GO" id="GO:0042277">
    <property type="term" value="F:peptide binding"/>
    <property type="evidence" value="ECO:0007669"/>
    <property type="project" value="TreeGrafter"/>
</dbReference>
<evidence type="ECO:0000256" key="5">
    <source>
        <dbReference type="ARBA" id="ARBA00022801"/>
    </source>
</evidence>
<dbReference type="InterPro" id="IPR001930">
    <property type="entry name" value="Peptidase_M1"/>
</dbReference>
<keyword evidence="5 11" id="KW-0378">Hydrolase</keyword>
<feature type="site" description="Transition state stabilizer" evidence="10">
    <location>
        <position position="375"/>
    </location>
</feature>
<dbReference type="InterPro" id="IPR045357">
    <property type="entry name" value="Aminopeptidase_N-like_N"/>
</dbReference>
<dbReference type="InterPro" id="IPR034016">
    <property type="entry name" value="M1_APN-typ"/>
</dbReference>
<dbReference type="KEGG" id="psyt:DSAG12_00549"/>
<dbReference type="Pfam" id="PF11838">
    <property type="entry name" value="ERAP1_C"/>
    <property type="match status" value="1"/>
</dbReference>
<name>A0A5B9D6L0_9ARCH</name>
<keyword evidence="16" id="KW-1185">Reference proteome</keyword>
<dbReference type="Pfam" id="PF17900">
    <property type="entry name" value="Peptidase_M1_N"/>
    <property type="match status" value="1"/>
</dbReference>
<keyword evidence="4 9" id="KW-0479">Metal-binding</keyword>
<feature type="domain" description="Aminopeptidase N-like N-terminal" evidence="14">
    <location>
        <begin position="2"/>
        <end position="182"/>
    </location>
</feature>
<keyword evidence="7 11" id="KW-0482">Metalloprotease</keyword>
<dbReference type="PANTHER" id="PTHR11533">
    <property type="entry name" value="PROTEASE M1 ZINC METALLOPROTEASE"/>
    <property type="match status" value="1"/>
</dbReference>
<dbReference type="GO" id="GO:0070006">
    <property type="term" value="F:metalloaminopeptidase activity"/>
    <property type="evidence" value="ECO:0007669"/>
    <property type="project" value="TreeGrafter"/>
</dbReference>
<dbReference type="Gene3D" id="1.10.390.10">
    <property type="entry name" value="Neutral Protease Domain 2"/>
    <property type="match status" value="1"/>
</dbReference>
<evidence type="ECO:0000259" key="14">
    <source>
        <dbReference type="Pfam" id="PF17900"/>
    </source>
</evidence>